<gene>
    <name evidence="2" type="ORF">UFOPK3444_01302</name>
</gene>
<dbReference type="GO" id="GO:0003700">
    <property type="term" value="F:DNA-binding transcription factor activity"/>
    <property type="evidence" value="ECO:0007669"/>
    <property type="project" value="TreeGrafter"/>
</dbReference>
<proteinExistence type="predicted"/>
<dbReference type="GO" id="GO:0005829">
    <property type="term" value="C:cytosol"/>
    <property type="evidence" value="ECO:0007669"/>
    <property type="project" value="TreeGrafter"/>
</dbReference>
<dbReference type="InterPro" id="IPR036388">
    <property type="entry name" value="WH-like_DNA-bd_sf"/>
</dbReference>
<dbReference type="PANTHER" id="PTHR33221:SF5">
    <property type="entry name" value="HTH-TYPE TRANSCRIPTIONAL REGULATOR ISCR"/>
    <property type="match status" value="1"/>
</dbReference>
<dbReference type="EMBL" id="CAFBLU010000026">
    <property type="protein sequence ID" value="CAB4879914.1"/>
    <property type="molecule type" value="Genomic_DNA"/>
</dbReference>
<dbReference type="Pfam" id="PF02082">
    <property type="entry name" value="Rrf2"/>
    <property type="match status" value="1"/>
</dbReference>
<dbReference type="PANTHER" id="PTHR33221">
    <property type="entry name" value="WINGED HELIX-TURN-HELIX TRANSCRIPTIONAL REGULATOR, RRF2 FAMILY"/>
    <property type="match status" value="1"/>
</dbReference>
<protein>
    <submittedName>
        <fullName evidence="2">Unannotated protein</fullName>
    </submittedName>
</protein>
<dbReference type="GO" id="GO:0003677">
    <property type="term" value="F:DNA binding"/>
    <property type="evidence" value="ECO:0007669"/>
    <property type="project" value="UniProtKB-KW"/>
</dbReference>
<evidence type="ECO:0000256" key="1">
    <source>
        <dbReference type="ARBA" id="ARBA00023125"/>
    </source>
</evidence>
<dbReference type="SUPFAM" id="SSF46785">
    <property type="entry name" value="Winged helix' DNA-binding domain"/>
    <property type="match status" value="1"/>
</dbReference>
<dbReference type="NCBIfam" id="TIGR00738">
    <property type="entry name" value="rrf2_super"/>
    <property type="match status" value="1"/>
</dbReference>
<dbReference type="InterPro" id="IPR030489">
    <property type="entry name" value="TR_Rrf2-type_CS"/>
</dbReference>
<organism evidence="2">
    <name type="scientific">freshwater metagenome</name>
    <dbReference type="NCBI Taxonomy" id="449393"/>
    <lineage>
        <taxon>unclassified sequences</taxon>
        <taxon>metagenomes</taxon>
        <taxon>ecological metagenomes</taxon>
    </lineage>
</organism>
<reference evidence="2" key="1">
    <citation type="submission" date="2020-05" db="EMBL/GenBank/DDBJ databases">
        <authorList>
            <person name="Chiriac C."/>
            <person name="Salcher M."/>
            <person name="Ghai R."/>
            <person name="Kavagutti S V."/>
        </authorList>
    </citation>
    <scope>NUCLEOTIDE SEQUENCE</scope>
</reference>
<accession>A0A6J7EFU7</accession>
<dbReference type="InterPro" id="IPR000944">
    <property type="entry name" value="Tscrpt_reg_Rrf2"/>
</dbReference>
<keyword evidence="1" id="KW-0238">DNA-binding</keyword>
<sequence>MISITAKAPYGISALVELALSPEGTPVPAAEIARKRGIPPQFLEQICATLRRAGLLVSQRGVKGGFRLAKPASEITALEVVEILDGSLGAGAEGVFRDAADAARAVLGKRTIEELAKSEAGGASPMYFI</sequence>
<name>A0A6J7EFU7_9ZZZZ</name>
<dbReference type="AlphaFoldDB" id="A0A6J7EFU7"/>
<dbReference type="Gene3D" id="1.10.10.10">
    <property type="entry name" value="Winged helix-like DNA-binding domain superfamily/Winged helix DNA-binding domain"/>
    <property type="match status" value="1"/>
</dbReference>
<evidence type="ECO:0000313" key="2">
    <source>
        <dbReference type="EMBL" id="CAB4879914.1"/>
    </source>
</evidence>
<dbReference type="InterPro" id="IPR036390">
    <property type="entry name" value="WH_DNA-bd_sf"/>
</dbReference>
<dbReference type="PROSITE" id="PS01332">
    <property type="entry name" value="HTH_RRF2_1"/>
    <property type="match status" value="1"/>
</dbReference>
<dbReference type="PROSITE" id="PS51197">
    <property type="entry name" value="HTH_RRF2_2"/>
    <property type="match status" value="1"/>
</dbReference>